<evidence type="ECO:0000313" key="2">
    <source>
        <dbReference type="EMBL" id="DAZ95512.1"/>
    </source>
</evidence>
<feature type="compositionally biased region" description="Low complexity" evidence="1">
    <location>
        <begin position="17"/>
        <end position="27"/>
    </location>
</feature>
<proteinExistence type="predicted"/>
<dbReference type="Proteomes" id="UP001146120">
    <property type="component" value="Unassembled WGS sequence"/>
</dbReference>
<protein>
    <submittedName>
        <fullName evidence="2">Uncharacterized protein</fullName>
    </submittedName>
</protein>
<evidence type="ECO:0000256" key="1">
    <source>
        <dbReference type="SAM" id="MobiDB-lite"/>
    </source>
</evidence>
<organism evidence="2 3">
    <name type="scientific">Lagenidium giganteum</name>
    <dbReference type="NCBI Taxonomy" id="4803"/>
    <lineage>
        <taxon>Eukaryota</taxon>
        <taxon>Sar</taxon>
        <taxon>Stramenopiles</taxon>
        <taxon>Oomycota</taxon>
        <taxon>Peronosporomycetes</taxon>
        <taxon>Pythiales</taxon>
        <taxon>Pythiaceae</taxon>
    </lineage>
</organism>
<comment type="caution">
    <text evidence="2">The sequence shown here is derived from an EMBL/GenBank/DDBJ whole genome shotgun (WGS) entry which is preliminary data.</text>
</comment>
<dbReference type="EMBL" id="DAKRPA010000201">
    <property type="protein sequence ID" value="DAZ95512.1"/>
    <property type="molecule type" value="Genomic_DNA"/>
</dbReference>
<dbReference type="AlphaFoldDB" id="A0AAV2YKJ0"/>
<evidence type="ECO:0000313" key="3">
    <source>
        <dbReference type="Proteomes" id="UP001146120"/>
    </source>
</evidence>
<gene>
    <name evidence="2" type="ORF">N0F65_001851</name>
</gene>
<reference evidence="2" key="1">
    <citation type="submission" date="2022-11" db="EMBL/GenBank/DDBJ databases">
        <authorList>
            <person name="Morgan W.R."/>
            <person name="Tartar A."/>
        </authorList>
    </citation>
    <scope>NUCLEOTIDE SEQUENCE</scope>
    <source>
        <strain evidence="2">ARSEF 373</strain>
    </source>
</reference>
<accession>A0AAV2YKJ0</accession>
<keyword evidence="3" id="KW-1185">Reference proteome</keyword>
<feature type="region of interest" description="Disordered" evidence="1">
    <location>
        <begin position="116"/>
        <end position="149"/>
    </location>
</feature>
<feature type="region of interest" description="Disordered" evidence="1">
    <location>
        <begin position="17"/>
        <end position="52"/>
    </location>
</feature>
<feature type="compositionally biased region" description="Low complexity" evidence="1">
    <location>
        <begin position="127"/>
        <end position="139"/>
    </location>
</feature>
<sequence>MNNGVWFDPHPQRIAAAKAAANASTAAKDGNSEGSDAASESTTLLEEEEREHDEIERYRTLVTAFYKQHAPLKVAQVDKLLKKYSNDLKHMYRVLHLKYNVPFPGEEGARAPAIVRRPTGMPRPPRSTRSTSTHSQSSSRCDEACPSPAVATSGIASTKVMTPVTSPTSSTDTLAVDSEAHVDTSSTAAEMVEAVTVAVKKVSFSEPQAEPTTEEASLPLEAAVAAPAADVPTAPEQTESPMLNKMHEKPGSIPPCCCTIS</sequence>
<reference evidence="2" key="2">
    <citation type="journal article" date="2023" name="Microbiol Resour">
        <title>Decontamination and Annotation of the Draft Genome Sequence of the Oomycete Lagenidium giganteum ARSEF 373.</title>
        <authorList>
            <person name="Morgan W.R."/>
            <person name="Tartar A."/>
        </authorList>
    </citation>
    <scope>NUCLEOTIDE SEQUENCE</scope>
    <source>
        <strain evidence="2">ARSEF 373</strain>
    </source>
</reference>
<name>A0AAV2YKJ0_9STRA</name>